<gene>
    <name evidence="2" type="ORF">PLEPLA_LOCUS32329</name>
</gene>
<organism evidence="2 3">
    <name type="scientific">Pleuronectes platessa</name>
    <name type="common">European plaice</name>
    <dbReference type="NCBI Taxonomy" id="8262"/>
    <lineage>
        <taxon>Eukaryota</taxon>
        <taxon>Metazoa</taxon>
        <taxon>Chordata</taxon>
        <taxon>Craniata</taxon>
        <taxon>Vertebrata</taxon>
        <taxon>Euteleostomi</taxon>
        <taxon>Actinopterygii</taxon>
        <taxon>Neopterygii</taxon>
        <taxon>Teleostei</taxon>
        <taxon>Neoteleostei</taxon>
        <taxon>Acanthomorphata</taxon>
        <taxon>Carangaria</taxon>
        <taxon>Pleuronectiformes</taxon>
        <taxon>Pleuronectoidei</taxon>
        <taxon>Pleuronectidae</taxon>
        <taxon>Pleuronectes</taxon>
    </lineage>
</organism>
<evidence type="ECO:0000313" key="3">
    <source>
        <dbReference type="Proteomes" id="UP001153269"/>
    </source>
</evidence>
<dbReference type="EMBL" id="CADEAL010003413">
    <property type="protein sequence ID" value="CAB1444613.1"/>
    <property type="molecule type" value="Genomic_DNA"/>
</dbReference>
<feature type="region of interest" description="Disordered" evidence="1">
    <location>
        <begin position="178"/>
        <end position="197"/>
    </location>
</feature>
<evidence type="ECO:0000313" key="2">
    <source>
        <dbReference type="EMBL" id="CAB1444613.1"/>
    </source>
</evidence>
<proteinExistence type="predicted"/>
<accession>A0A9N7YYI5</accession>
<dbReference type="AlphaFoldDB" id="A0A9N7YYI5"/>
<evidence type="ECO:0000256" key="1">
    <source>
        <dbReference type="SAM" id="MobiDB-lite"/>
    </source>
</evidence>
<name>A0A9N7YYI5_PLEPL</name>
<comment type="caution">
    <text evidence="2">The sequence shown here is derived from an EMBL/GenBank/DDBJ whole genome shotgun (WGS) entry which is preliminary data.</text>
</comment>
<reference evidence="2" key="1">
    <citation type="submission" date="2020-03" db="EMBL/GenBank/DDBJ databases">
        <authorList>
            <person name="Weist P."/>
        </authorList>
    </citation>
    <scope>NUCLEOTIDE SEQUENCE</scope>
</reference>
<feature type="compositionally biased region" description="Polar residues" evidence="1">
    <location>
        <begin position="181"/>
        <end position="197"/>
    </location>
</feature>
<sequence length="197" mass="21623">MQRRSSFPAESAQRRPTTAFASVCGSIHNISLRSIRISRPGGPVAHPHPSVHSTTASIACAPPAPRPPPMTVNIFISTHDAQFQHHGEHLMFSAPLPRNEKNPNEPEPLNRVSGGVPFKRTCRTFLLNLSTASIWSRHKELNRSRAGFCGGDRYPLREELRGHLPQGFRCPVAACSPGPSTPRSSETLSISPWQTLI</sequence>
<dbReference type="Proteomes" id="UP001153269">
    <property type="component" value="Unassembled WGS sequence"/>
</dbReference>
<keyword evidence="3" id="KW-1185">Reference proteome</keyword>
<protein>
    <submittedName>
        <fullName evidence="2">Uncharacterized protein</fullName>
    </submittedName>
</protein>